<reference evidence="2 3" key="1">
    <citation type="submission" date="2006-02" db="EMBL/GenBank/DDBJ databases">
        <authorList>
            <person name="Pinhassi J."/>
            <person name="Pedros-Alio C."/>
            <person name="Ferriera S."/>
            <person name="Johnson J."/>
            <person name="Kravitz S."/>
            <person name="Halpern A."/>
            <person name="Remington K."/>
            <person name="Beeson K."/>
            <person name="Tran B."/>
            <person name="Rogers Y.-H."/>
            <person name="Friedman R."/>
            <person name="Venter J.C."/>
        </authorList>
    </citation>
    <scope>NUCLEOTIDE SEQUENCE [LARGE SCALE GENOMIC DNA]</scope>
    <source>
        <strain evidence="2 3">MED92</strain>
    </source>
</reference>
<gene>
    <name evidence="2" type="ORF">MED92_15458</name>
</gene>
<dbReference type="Pfam" id="PF08369">
    <property type="entry name" value="PCP_red"/>
    <property type="match status" value="1"/>
</dbReference>
<comment type="caution">
    <text evidence="2">The sequence shown here is derived from an EMBL/GenBank/DDBJ whole genome shotgun (WGS) entry which is preliminary data.</text>
</comment>
<accession>A0A7U8C6J6</accession>
<dbReference type="InterPro" id="IPR042298">
    <property type="entry name" value="P-CP_red_C"/>
</dbReference>
<dbReference type="OrthoDB" id="5758337at2"/>
<dbReference type="RefSeq" id="WP_007020757.1">
    <property type="nucleotide sequence ID" value="NZ_CH724125.1"/>
</dbReference>
<dbReference type="EMBL" id="AAOW01000003">
    <property type="protein sequence ID" value="EAR62447.1"/>
    <property type="molecule type" value="Genomic_DNA"/>
</dbReference>
<evidence type="ECO:0000259" key="1">
    <source>
        <dbReference type="Pfam" id="PF08369"/>
    </source>
</evidence>
<proteinExistence type="predicted"/>
<keyword evidence="3" id="KW-1185">Reference proteome</keyword>
<name>A0A7U8C6J6_NEPCE</name>
<dbReference type="GO" id="GO:0015995">
    <property type="term" value="P:chlorophyll biosynthetic process"/>
    <property type="evidence" value="ECO:0007669"/>
    <property type="project" value="InterPro"/>
</dbReference>
<evidence type="ECO:0000313" key="2">
    <source>
        <dbReference type="EMBL" id="EAR62447.1"/>
    </source>
</evidence>
<dbReference type="Gene3D" id="1.10.8.550">
    <property type="entry name" value="Proto-chlorophyllide reductase 57 kD subunit B"/>
    <property type="match status" value="1"/>
</dbReference>
<protein>
    <recommendedName>
        <fullName evidence="1">Light-independent protochlorophyllide reductase subunit B-like C-terminal domain-containing protein</fullName>
    </recommendedName>
</protein>
<dbReference type="GO" id="GO:0015979">
    <property type="term" value="P:photosynthesis"/>
    <property type="evidence" value="ECO:0007669"/>
    <property type="project" value="InterPro"/>
</dbReference>
<dbReference type="Proteomes" id="UP000002171">
    <property type="component" value="Unassembled WGS sequence"/>
</dbReference>
<evidence type="ECO:0000313" key="3">
    <source>
        <dbReference type="Proteomes" id="UP000002171"/>
    </source>
</evidence>
<feature type="domain" description="Light-independent protochlorophyllide reductase subunit B-like C-terminal" evidence="1">
    <location>
        <begin position="7"/>
        <end position="51"/>
    </location>
</feature>
<organism evidence="2 3">
    <name type="scientific">Neptuniibacter caesariensis</name>
    <dbReference type="NCBI Taxonomy" id="207954"/>
    <lineage>
        <taxon>Bacteria</taxon>
        <taxon>Pseudomonadati</taxon>
        <taxon>Pseudomonadota</taxon>
        <taxon>Gammaproteobacteria</taxon>
        <taxon>Oceanospirillales</taxon>
        <taxon>Oceanospirillaceae</taxon>
        <taxon>Neptuniibacter</taxon>
    </lineage>
</organism>
<dbReference type="GO" id="GO:0016491">
    <property type="term" value="F:oxidoreductase activity"/>
    <property type="evidence" value="ECO:0007669"/>
    <property type="project" value="InterPro"/>
</dbReference>
<dbReference type="InterPro" id="IPR013580">
    <property type="entry name" value="LI-POR_suB-like_C"/>
</dbReference>
<sequence length="59" mass="6809">MADKLEWDDAAKQRVDAAPFFVRKLIRHKVEKAARSQGLDRVTEALLDQVKQKQMDKQG</sequence>
<dbReference type="AlphaFoldDB" id="A0A7U8C6J6"/>